<evidence type="ECO:0000313" key="2">
    <source>
        <dbReference type="EMBL" id="MCK7594024.1"/>
    </source>
</evidence>
<accession>A0ABT0GHK1</accession>
<keyword evidence="1" id="KW-0732">Signal</keyword>
<dbReference type="Proteomes" id="UP001431449">
    <property type="component" value="Unassembled WGS sequence"/>
</dbReference>
<proteinExistence type="predicted"/>
<feature type="signal peptide" evidence="1">
    <location>
        <begin position="1"/>
        <end position="22"/>
    </location>
</feature>
<evidence type="ECO:0000313" key="3">
    <source>
        <dbReference type="Proteomes" id="UP001431449"/>
    </source>
</evidence>
<sequence>MRIMSRASACLLLGLMAWETCAAAGLSALRDITDQRGGLDDRRFAALVDRVYADLKASGADGVGREPSASFEAAYLALFYSPKSAHLEDLQRAFAGLESQGAPTDAQIENLHVSLVRMRRFDAADALAARHPEAGLEPLPGRSPVTELPPGQRLAWRVEAGTDSQRLQAVGLPAPSDGILVSSHPHCGPSQRAAEAIAADPQLAALFARHATLLVHQAGRFAAAEEGAWRPGGVTLPLNWVHREADWPEVDSWATPVFYFLRDGQVVATVSGWSKEGQREALLAAADQAGLIPE</sequence>
<gene>
    <name evidence="2" type="ORF">M0G41_10100</name>
</gene>
<feature type="chain" id="PRO_5046860363" evidence="1">
    <location>
        <begin position="23"/>
        <end position="294"/>
    </location>
</feature>
<dbReference type="EMBL" id="JALNMH010000007">
    <property type="protein sequence ID" value="MCK7594024.1"/>
    <property type="molecule type" value="Genomic_DNA"/>
</dbReference>
<evidence type="ECO:0000256" key="1">
    <source>
        <dbReference type="SAM" id="SignalP"/>
    </source>
</evidence>
<name>A0ABT0GHK1_9GAMM</name>
<protein>
    <submittedName>
        <fullName evidence="2">Uncharacterized protein</fullName>
    </submittedName>
</protein>
<comment type="caution">
    <text evidence="2">The sequence shown here is derived from an EMBL/GenBank/DDBJ whole genome shotgun (WGS) entry which is preliminary data.</text>
</comment>
<reference evidence="2" key="1">
    <citation type="submission" date="2022-04" db="EMBL/GenBank/DDBJ databases">
        <title>Lysobacter sp. CAU 1642 isolated from sea sand.</title>
        <authorList>
            <person name="Kim W."/>
        </authorList>
    </citation>
    <scope>NUCLEOTIDE SEQUENCE</scope>
    <source>
        <strain evidence="2">CAU 1642</strain>
    </source>
</reference>
<keyword evidence="3" id="KW-1185">Reference proteome</keyword>
<dbReference type="RefSeq" id="WP_248208902.1">
    <property type="nucleotide sequence ID" value="NZ_JALNMH010000007.1"/>
</dbReference>
<organism evidence="2 3">
    <name type="scientific">Pseudomarimonas salicorniae</name>
    <dbReference type="NCBI Taxonomy" id="2933270"/>
    <lineage>
        <taxon>Bacteria</taxon>
        <taxon>Pseudomonadati</taxon>
        <taxon>Pseudomonadota</taxon>
        <taxon>Gammaproteobacteria</taxon>
        <taxon>Lysobacterales</taxon>
        <taxon>Lysobacteraceae</taxon>
        <taxon>Pseudomarimonas</taxon>
    </lineage>
</organism>